<dbReference type="InterPro" id="IPR050923">
    <property type="entry name" value="Cell_Proc_Reg/RNA_Proc"/>
</dbReference>
<dbReference type="InterPro" id="IPR042287">
    <property type="entry name" value="FhaA_N_sf"/>
</dbReference>
<dbReference type="Gene3D" id="3.30.2320.60">
    <property type="entry name" value="FhaA, phosphopeptide-binding domain (DUF3662)"/>
    <property type="match status" value="1"/>
</dbReference>
<organism evidence="3 4">
    <name type="scientific">Actinomarinicola tropica</name>
    <dbReference type="NCBI Taxonomy" id="2789776"/>
    <lineage>
        <taxon>Bacteria</taxon>
        <taxon>Bacillati</taxon>
        <taxon>Actinomycetota</taxon>
        <taxon>Acidimicrobiia</taxon>
        <taxon>Acidimicrobiales</taxon>
        <taxon>Iamiaceae</taxon>
        <taxon>Actinomarinicola</taxon>
    </lineage>
</organism>
<dbReference type="SMART" id="SM00240">
    <property type="entry name" value="FHA"/>
    <property type="match status" value="1"/>
</dbReference>
<evidence type="ECO:0000313" key="4">
    <source>
        <dbReference type="Proteomes" id="UP000334019"/>
    </source>
</evidence>
<feature type="domain" description="FHA" evidence="2">
    <location>
        <begin position="147"/>
        <end position="196"/>
    </location>
</feature>
<reference evidence="3 4" key="1">
    <citation type="submission" date="2019-11" db="EMBL/GenBank/DDBJ databases">
        <authorList>
            <person name="He Y."/>
        </authorList>
    </citation>
    <scope>NUCLEOTIDE SEQUENCE [LARGE SCALE GENOMIC DNA]</scope>
    <source>
        <strain evidence="3 4">SCSIO 58843</strain>
    </source>
</reference>
<dbReference type="PROSITE" id="PS50006">
    <property type="entry name" value="FHA_DOMAIN"/>
    <property type="match status" value="1"/>
</dbReference>
<name>A0A5Q2RME5_9ACTN</name>
<accession>A0A5Q2RME5</accession>
<dbReference type="AlphaFoldDB" id="A0A5Q2RME5"/>
<evidence type="ECO:0000313" key="3">
    <source>
        <dbReference type="EMBL" id="QGG96644.1"/>
    </source>
</evidence>
<dbReference type="Pfam" id="PF12401">
    <property type="entry name" value="FhaA_N"/>
    <property type="match status" value="1"/>
</dbReference>
<evidence type="ECO:0000256" key="1">
    <source>
        <dbReference type="ARBA" id="ARBA00022553"/>
    </source>
</evidence>
<dbReference type="EMBL" id="CP045851">
    <property type="protein sequence ID" value="QGG96644.1"/>
    <property type="molecule type" value="Genomic_DNA"/>
</dbReference>
<dbReference type="SUPFAM" id="SSF49879">
    <property type="entry name" value="SMAD/FHA domain"/>
    <property type="match status" value="1"/>
</dbReference>
<dbReference type="InterPro" id="IPR008984">
    <property type="entry name" value="SMAD_FHA_dom_sf"/>
</dbReference>
<dbReference type="InterPro" id="IPR000253">
    <property type="entry name" value="FHA_dom"/>
</dbReference>
<keyword evidence="4" id="KW-1185">Reference proteome</keyword>
<dbReference type="Gene3D" id="2.60.200.20">
    <property type="match status" value="1"/>
</dbReference>
<dbReference type="Pfam" id="PF00498">
    <property type="entry name" value="FHA"/>
    <property type="match status" value="1"/>
</dbReference>
<protein>
    <submittedName>
        <fullName evidence="3">DUF2662 domain-containing protein</fullName>
    </submittedName>
</protein>
<dbReference type="KEGG" id="atq:GH723_16925"/>
<gene>
    <name evidence="3" type="ORF">GH723_16925</name>
</gene>
<dbReference type="RefSeq" id="WP_153760748.1">
    <property type="nucleotide sequence ID" value="NZ_CP045851.1"/>
</dbReference>
<dbReference type="Proteomes" id="UP000334019">
    <property type="component" value="Chromosome"/>
</dbReference>
<dbReference type="PANTHER" id="PTHR23308">
    <property type="entry name" value="NUCLEAR INHIBITOR OF PROTEIN PHOSPHATASE-1"/>
    <property type="match status" value="1"/>
</dbReference>
<evidence type="ECO:0000259" key="2">
    <source>
        <dbReference type="PROSITE" id="PS50006"/>
    </source>
</evidence>
<dbReference type="CDD" id="cd00060">
    <property type="entry name" value="FHA"/>
    <property type="match status" value="1"/>
</dbReference>
<dbReference type="InterPro" id="IPR022128">
    <property type="entry name" value="FhaA_N"/>
</dbReference>
<sequence>MGLQGFERRLERMVEGVFARAFKSGLRPVELGRKVVRVMDDHRSVDVRGRKVVPNSFTVHLSAEDHEQFADIEDTLVRELCDAAREHARDEGYSFMGPVSVEMVVDERLRTGMSRVEGRLREGPGGGGAGSLLLPTGERVVLGEYVVTIGRMPDSTVVLADPNVSRNHAEVRPQGDGYVVVDLGSTNGTRVNGVKVTQQELRDGDDLTFGNTRMTFTAS</sequence>
<keyword evidence="1" id="KW-0597">Phosphoprotein</keyword>
<proteinExistence type="predicted"/>